<dbReference type="EMBL" id="KK583258">
    <property type="protein sequence ID" value="KDO23073.1"/>
    <property type="molecule type" value="Genomic_DNA"/>
</dbReference>
<organism evidence="1 2">
    <name type="scientific">Saprolegnia parasitica (strain CBS 223.65)</name>
    <dbReference type="NCBI Taxonomy" id="695850"/>
    <lineage>
        <taxon>Eukaryota</taxon>
        <taxon>Sar</taxon>
        <taxon>Stramenopiles</taxon>
        <taxon>Oomycota</taxon>
        <taxon>Saprolegniomycetes</taxon>
        <taxon>Saprolegniales</taxon>
        <taxon>Saprolegniaceae</taxon>
        <taxon>Saprolegnia</taxon>
    </lineage>
</organism>
<dbReference type="AlphaFoldDB" id="A0A067BXS2"/>
<sequence>MILWAHKTTTFVCPFADAIINAVIPSYPNHVSFPSVHVKKVYVIDKVDVCPVLG</sequence>
<proteinExistence type="predicted"/>
<evidence type="ECO:0000313" key="2">
    <source>
        <dbReference type="Proteomes" id="UP000030745"/>
    </source>
</evidence>
<dbReference type="Proteomes" id="UP000030745">
    <property type="component" value="Unassembled WGS sequence"/>
</dbReference>
<dbReference type="VEuPathDB" id="FungiDB:SPRG_11920"/>
<name>A0A067BXS2_SAPPC</name>
<dbReference type="RefSeq" id="XP_012206189.1">
    <property type="nucleotide sequence ID" value="XM_012350799.1"/>
</dbReference>
<reference evidence="1 2" key="1">
    <citation type="journal article" date="2013" name="PLoS Genet.">
        <title>Distinctive expansion of potential virulence genes in the genome of the oomycete fish pathogen Saprolegnia parasitica.</title>
        <authorList>
            <person name="Jiang R.H."/>
            <person name="de Bruijn I."/>
            <person name="Haas B.J."/>
            <person name="Belmonte R."/>
            <person name="Lobach L."/>
            <person name="Christie J."/>
            <person name="van den Ackerveken G."/>
            <person name="Bottin A."/>
            <person name="Bulone V."/>
            <person name="Diaz-Moreno S.M."/>
            <person name="Dumas B."/>
            <person name="Fan L."/>
            <person name="Gaulin E."/>
            <person name="Govers F."/>
            <person name="Grenville-Briggs L.J."/>
            <person name="Horner N.R."/>
            <person name="Levin J.Z."/>
            <person name="Mammella M."/>
            <person name="Meijer H.J."/>
            <person name="Morris P."/>
            <person name="Nusbaum C."/>
            <person name="Oome S."/>
            <person name="Phillips A.J."/>
            <person name="van Rooyen D."/>
            <person name="Rzeszutek E."/>
            <person name="Saraiva M."/>
            <person name="Secombes C.J."/>
            <person name="Seidl M.F."/>
            <person name="Snel B."/>
            <person name="Stassen J.H."/>
            <person name="Sykes S."/>
            <person name="Tripathy S."/>
            <person name="van den Berg H."/>
            <person name="Vega-Arreguin J.C."/>
            <person name="Wawra S."/>
            <person name="Young S.K."/>
            <person name="Zeng Q."/>
            <person name="Dieguez-Uribeondo J."/>
            <person name="Russ C."/>
            <person name="Tyler B.M."/>
            <person name="van West P."/>
        </authorList>
    </citation>
    <scope>NUCLEOTIDE SEQUENCE [LARGE SCALE GENOMIC DNA]</scope>
    <source>
        <strain evidence="1 2">CBS 223.65</strain>
    </source>
</reference>
<dbReference type="KEGG" id="spar:SPRG_11920"/>
<protein>
    <submittedName>
        <fullName evidence="1">Uncharacterized protein</fullName>
    </submittedName>
</protein>
<accession>A0A067BXS2</accession>
<gene>
    <name evidence="1" type="ORF">SPRG_11920</name>
</gene>
<dbReference type="GeneID" id="24133928"/>
<keyword evidence="2" id="KW-1185">Reference proteome</keyword>
<evidence type="ECO:0000313" key="1">
    <source>
        <dbReference type="EMBL" id="KDO23073.1"/>
    </source>
</evidence>